<evidence type="ECO:0000256" key="1">
    <source>
        <dbReference type="SAM" id="MobiDB-lite"/>
    </source>
</evidence>
<keyword evidence="4" id="KW-1185">Reference proteome</keyword>
<evidence type="ECO:0000313" key="4">
    <source>
        <dbReference type="Proteomes" id="UP000734854"/>
    </source>
</evidence>
<comment type="caution">
    <text evidence="3">The sequence shown here is derived from an EMBL/GenBank/DDBJ whole genome shotgun (WGS) entry which is preliminary data.</text>
</comment>
<feature type="region of interest" description="Disordered" evidence="1">
    <location>
        <begin position="1"/>
        <end position="26"/>
    </location>
</feature>
<dbReference type="PANTHER" id="PTHR34566:SF2">
    <property type="entry name" value="ALTERED INHERITANCE OF MITOCHONDRIA PROTEIN"/>
    <property type="match status" value="1"/>
</dbReference>
<dbReference type="PANTHER" id="PTHR34566">
    <property type="entry name" value="ALTERED INHERITANCE OF MITOCHONDRIA PROTEIN"/>
    <property type="match status" value="1"/>
</dbReference>
<sequence length="226" mass="24482">MEKGSVAGGVGGGASGSGSAGDGDPAWSAPQGKSCKGCLYFSSILKSDSRSPICIGLTRPLEDVPSYIVGESELEADKEGRSLSNFKYVCVGYSVFVNSKDGSIQNQENATKLPFCAGLELLVDRRTSTERVPVHVQNTEEAPTHFQPAKAKPENASRSNFFDKYAFVYRPPLLISKCSFQFSFSNIAFTRSAGIVALGVGRNLVRVGYSIKNNFEDILYDRKRPK</sequence>
<reference evidence="3 4" key="1">
    <citation type="submission" date="2020-08" db="EMBL/GenBank/DDBJ databases">
        <title>Plant Genome Project.</title>
        <authorList>
            <person name="Zhang R.-G."/>
        </authorList>
    </citation>
    <scope>NUCLEOTIDE SEQUENCE [LARGE SCALE GENOMIC DNA]</scope>
    <source>
        <tissue evidence="3">Rhizome</tissue>
    </source>
</reference>
<dbReference type="InterPro" id="IPR058517">
    <property type="entry name" value="DUF8204"/>
</dbReference>
<organism evidence="3 4">
    <name type="scientific">Zingiber officinale</name>
    <name type="common">Ginger</name>
    <name type="synonym">Amomum zingiber</name>
    <dbReference type="NCBI Taxonomy" id="94328"/>
    <lineage>
        <taxon>Eukaryota</taxon>
        <taxon>Viridiplantae</taxon>
        <taxon>Streptophyta</taxon>
        <taxon>Embryophyta</taxon>
        <taxon>Tracheophyta</taxon>
        <taxon>Spermatophyta</taxon>
        <taxon>Magnoliopsida</taxon>
        <taxon>Liliopsida</taxon>
        <taxon>Zingiberales</taxon>
        <taxon>Zingiberaceae</taxon>
        <taxon>Zingiber</taxon>
    </lineage>
</organism>
<accession>A0A8J5LJW8</accession>
<evidence type="ECO:0000259" key="2">
    <source>
        <dbReference type="Pfam" id="PF26631"/>
    </source>
</evidence>
<name>A0A8J5LJW8_ZINOF</name>
<feature type="domain" description="DUF8204" evidence="2">
    <location>
        <begin position="31"/>
        <end position="122"/>
    </location>
</feature>
<dbReference type="Proteomes" id="UP000734854">
    <property type="component" value="Unassembled WGS sequence"/>
</dbReference>
<proteinExistence type="predicted"/>
<dbReference type="EMBL" id="JACMSC010000003">
    <property type="protein sequence ID" value="KAG6528121.1"/>
    <property type="molecule type" value="Genomic_DNA"/>
</dbReference>
<feature type="compositionally biased region" description="Gly residues" evidence="1">
    <location>
        <begin position="1"/>
        <end position="21"/>
    </location>
</feature>
<protein>
    <recommendedName>
        <fullName evidence="2">DUF8204 domain-containing protein</fullName>
    </recommendedName>
</protein>
<dbReference type="AlphaFoldDB" id="A0A8J5LJW8"/>
<dbReference type="Pfam" id="PF26631">
    <property type="entry name" value="DUF8204"/>
    <property type="match status" value="1"/>
</dbReference>
<evidence type="ECO:0000313" key="3">
    <source>
        <dbReference type="EMBL" id="KAG6528121.1"/>
    </source>
</evidence>
<gene>
    <name evidence="3" type="ORF">ZIOFF_010270</name>
</gene>